<feature type="domain" description="Enoyl reductase (ER)" evidence="11">
    <location>
        <begin position="12"/>
        <end position="322"/>
    </location>
</feature>
<protein>
    <recommendedName>
        <fullName evidence="9">enoyl-[acyl-carrier-protein] reductase</fullName>
        <ecNumber evidence="9">1.3.1.104</ecNumber>
    </recommendedName>
</protein>
<keyword evidence="5" id="KW-0809">Transit peptide</keyword>
<evidence type="ECO:0000256" key="3">
    <source>
        <dbReference type="ARBA" id="ARBA00022832"/>
    </source>
</evidence>
<accession>A0A090CYG1</accession>
<comment type="similarity">
    <text evidence="1">Belongs to the zinc-containing alcohol dehydrogenase family. Quinone oxidoreductase subfamily.</text>
</comment>
<comment type="catalytic activity">
    <reaction evidence="10">
        <text>a 2,3-saturated acyl-[ACP] + NADP(+) = a (2E)-enoyl-[ACP] + NADPH + H(+)</text>
        <dbReference type="Rhea" id="RHEA:22564"/>
        <dbReference type="Rhea" id="RHEA-COMP:9925"/>
        <dbReference type="Rhea" id="RHEA-COMP:9926"/>
        <dbReference type="ChEBI" id="CHEBI:15378"/>
        <dbReference type="ChEBI" id="CHEBI:57783"/>
        <dbReference type="ChEBI" id="CHEBI:58349"/>
        <dbReference type="ChEBI" id="CHEBI:78784"/>
        <dbReference type="ChEBI" id="CHEBI:78785"/>
        <dbReference type="EC" id="1.3.1.104"/>
    </reaction>
</comment>
<dbReference type="SUPFAM" id="SSF50129">
    <property type="entry name" value="GroES-like"/>
    <property type="match status" value="1"/>
</dbReference>
<dbReference type="GO" id="GO:0141148">
    <property type="term" value="F:enoyl-[acyl-carrier-protein] reductase (NADPH) activity"/>
    <property type="evidence" value="ECO:0007669"/>
    <property type="project" value="UniProtKB-EC"/>
</dbReference>
<dbReference type="SMART" id="SM00829">
    <property type="entry name" value="PKS_ER"/>
    <property type="match status" value="1"/>
</dbReference>
<proteinExistence type="inferred from homology"/>
<evidence type="ECO:0000256" key="7">
    <source>
        <dbReference type="ARBA" id="ARBA00023098"/>
    </source>
</evidence>
<dbReference type="GO" id="GO:0006633">
    <property type="term" value="P:fatty acid biosynthetic process"/>
    <property type="evidence" value="ECO:0007669"/>
    <property type="project" value="UniProtKB-KW"/>
</dbReference>
<dbReference type="Gene3D" id="3.90.180.10">
    <property type="entry name" value="Medium-chain alcohol dehydrogenases, catalytic domain"/>
    <property type="match status" value="1"/>
</dbReference>
<keyword evidence="6" id="KW-0560">Oxidoreductase</keyword>
<sequence>MEALEIIQKEEGLEGVTLNKSHISPPKEDDVIVQMKACPINVADLAILSGHYGLALSFPKALGNEGAGTVVAKGALVKSLEIGDQVIMIKGLGSWATYLKKKEEAFIKVPNFFPESLACFTRSALMTAFRLLQDFQKENSLKTVIQNASNGAVGLSVIALAKAKGIKTINIIRNPSQKEELIQRGADYVLLEDAIFQNKFDLGEIPNADLALDAIGGPYADLFAEKLTQNGVIVSYGSLSKKPIEIKSRALIYKNITLKGFWVTKWLESLSKDEASKSFSELFSTLKDSSFEIPIDRAYPLKDFKEALAHAKRGSRKGKIIFNP</sequence>
<evidence type="ECO:0000313" key="13">
    <source>
        <dbReference type="Proteomes" id="UP000031552"/>
    </source>
</evidence>
<dbReference type="PANTHER" id="PTHR43981:SF2">
    <property type="entry name" value="ENOYL-[ACYL-CARRIER-PROTEIN] REDUCTASE, MITOCHONDRIAL"/>
    <property type="match status" value="1"/>
</dbReference>
<evidence type="ECO:0000256" key="8">
    <source>
        <dbReference type="ARBA" id="ARBA00023160"/>
    </source>
</evidence>
<evidence type="ECO:0000256" key="10">
    <source>
        <dbReference type="ARBA" id="ARBA00048843"/>
    </source>
</evidence>
<dbReference type="Gene3D" id="3.40.50.720">
    <property type="entry name" value="NAD(P)-binding Rossmann-like Domain"/>
    <property type="match status" value="1"/>
</dbReference>
<keyword evidence="8" id="KW-0275">Fatty acid biosynthesis</keyword>
<dbReference type="InterPro" id="IPR036291">
    <property type="entry name" value="NAD(P)-bd_dom_sf"/>
</dbReference>
<name>A0A090CYG1_9BACT</name>
<gene>
    <name evidence="12" type="ORF">CSEC_0578</name>
</gene>
<dbReference type="Pfam" id="PF08240">
    <property type="entry name" value="ADH_N"/>
    <property type="match status" value="1"/>
</dbReference>
<organism evidence="12 13">
    <name type="scientific">Candidatus Criblamydia sequanensis CRIB-18</name>
    <dbReference type="NCBI Taxonomy" id="1437425"/>
    <lineage>
        <taxon>Bacteria</taxon>
        <taxon>Pseudomonadati</taxon>
        <taxon>Chlamydiota</taxon>
        <taxon>Chlamydiia</taxon>
        <taxon>Parachlamydiales</taxon>
        <taxon>Candidatus Criblamydiaceae</taxon>
        <taxon>Candidatus Criblamydia</taxon>
    </lineage>
</organism>
<dbReference type="InterPro" id="IPR011032">
    <property type="entry name" value="GroES-like_sf"/>
</dbReference>
<evidence type="ECO:0000256" key="5">
    <source>
        <dbReference type="ARBA" id="ARBA00022946"/>
    </source>
</evidence>
<dbReference type="AlphaFoldDB" id="A0A090CYG1"/>
<evidence type="ECO:0000313" key="12">
    <source>
        <dbReference type="EMBL" id="CDR33411.1"/>
    </source>
</evidence>
<keyword evidence="2" id="KW-0444">Lipid biosynthesis</keyword>
<keyword evidence="3" id="KW-0276">Fatty acid metabolism</keyword>
<dbReference type="InterPro" id="IPR051034">
    <property type="entry name" value="Mito_Enoyl-ACP_Reductase"/>
</dbReference>
<dbReference type="OrthoDB" id="9787435at2"/>
<evidence type="ECO:0000256" key="2">
    <source>
        <dbReference type="ARBA" id="ARBA00022516"/>
    </source>
</evidence>
<dbReference type="InterPro" id="IPR020843">
    <property type="entry name" value="ER"/>
</dbReference>
<evidence type="ECO:0000256" key="4">
    <source>
        <dbReference type="ARBA" id="ARBA00022857"/>
    </source>
</evidence>
<keyword evidence="4" id="KW-0521">NADP</keyword>
<evidence type="ECO:0000259" key="11">
    <source>
        <dbReference type="SMART" id="SM00829"/>
    </source>
</evidence>
<reference evidence="12" key="1">
    <citation type="submission" date="2013-12" db="EMBL/GenBank/DDBJ databases">
        <authorList>
            <person name="Linke B."/>
        </authorList>
    </citation>
    <scope>NUCLEOTIDE SEQUENCE [LARGE SCALE GENOMIC DNA]</scope>
    <source>
        <strain evidence="12">CRIB-18</strain>
    </source>
</reference>
<dbReference type="InterPro" id="IPR013154">
    <property type="entry name" value="ADH-like_N"/>
</dbReference>
<dbReference type="InterPro" id="IPR013149">
    <property type="entry name" value="ADH-like_C"/>
</dbReference>
<keyword evidence="13" id="KW-1185">Reference proteome</keyword>
<dbReference type="RefSeq" id="WP_041016905.1">
    <property type="nucleotide sequence ID" value="NZ_CCEJ010000003.1"/>
</dbReference>
<keyword evidence="7" id="KW-0443">Lipid metabolism</keyword>
<evidence type="ECO:0000256" key="1">
    <source>
        <dbReference type="ARBA" id="ARBA00010371"/>
    </source>
</evidence>
<dbReference type="PANTHER" id="PTHR43981">
    <property type="entry name" value="ENOYL-[ACYL-CARRIER-PROTEIN] REDUCTASE, MITOCHONDRIAL"/>
    <property type="match status" value="1"/>
</dbReference>
<dbReference type="STRING" id="1437425.CSEC_0578"/>
<dbReference type="EMBL" id="CCEJ010000003">
    <property type="protein sequence ID" value="CDR33411.1"/>
    <property type="molecule type" value="Genomic_DNA"/>
</dbReference>
<dbReference type="SUPFAM" id="SSF51735">
    <property type="entry name" value="NAD(P)-binding Rossmann-fold domains"/>
    <property type="match status" value="1"/>
</dbReference>
<evidence type="ECO:0000256" key="9">
    <source>
        <dbReference type="ARBA" id="ARBA00038963"/>
    </source>
</evidence>
<reference evidence="12" key="2">
    <citation type="submission" date="2014-09" db="EMBL/GenBank/DDBJ databases">
        <title>Criblamydia sequanensis harbors a mega-plasmid encoding arsenite resistance.</title>
        <authorList>
            <person name="Bertelli C."/>
            <person name="Goesmann A."/>
            <person name="Greub G."/>
        </authorList>
    </citation>
    <scope>NUCLEOTIDE SEQUENCE [LARGE SCALE GENOMIC DNA]</scope>
    <source>
        <strain evidence="12">CRIB-18</strain>
    </source>
</reference>
<dbReference type="eggNOG" id="COG0604">
    <property type="taxonomic scope" value="Bacteria"/>
</dbReference>
<dbReference type="EC" id="1.3.1.104" evidence="9"/>
<comment type="caution">
    <text evidence="12">The sequence shown here is derived from an EMBL/GenBank/DDBJ whole genome shotgun (WGS) entry which is preliminary data.</text>
</comment>
<dbReference type="Proteomes" id="UP000031552">
    <property type="component" value="Unassembled WGS sequence"/>
</dbReference>
<evidence type="ECO:0000256" key="6">
    <source>
        <dbReference type="ARBA" id="ARBA00023002"/>
    </source>
</evidence>
<dbReference type="CDD" id="cd08290">
    <property type="entry name" value="ETR"/>
    <property type="match status" value="1"/>
</dbReference>
<dbReference type="Pfam" id="PF00107">
    <property type="entry name" value="ADH_zinc_N"/>
    <property type="match status" value="1"/>
</dbReference>